<dbReference type="PRINTS" id="PR00326">
    <property type="entry name" value="GTP1OBG"/>
</dbReference>
<dbReference type="PROSITE" id="PS51883">
    <property type="entry name" value="OBG"/>
    <property type="match status" value="1"/>
</dbReference>
<dbReference type="InterPro" id="IPR045086">
    <property type="entry name" value="OBG_GTPase"/>
</dbReference>
<evidence type="ECO:0000256" key="6">
    <source>
        <dbReference type="ARBA" id="ARBA00023134"/>
    </source>
</evidence>
<dbReference type="HAMAP" id="MF_01454">
    <property type="entry name" value="GTPase_Obg"/>
    <property type="match status" value="1"/>
</dbReference>
<dbReference type="InterPro" id="IPR006073">
    <property type="entry name" value="GTP-bd"/>
</dbReference>
<evidence type="ECO:0000259" key="10">
    <source>
        <dbReference type="PROSITE" id="PS51883"/>
    </source>
</evidence>
<feature type="domain" description="Obg" evidence="10">
    <location>
        <begin position="1"/>
        <end position="158"/>
    </location>
</feature>
<keyword evidence="6 7" id="KW-0342">GTP-binding</keyword>
<dbReference type="PROSITE" id="PS00905">
    <property type="entry name" value="GTP1_OBG"/>
    <property type="match status" value="1"/>
</dbReference>
<dbReference type="PANTHER" id="PTHR11702">
    <property type="entry name" value="DEVELOPMENTALLY REGULATED GTP-BINDING PROTEIN-RELATED"/>
    <property type="match status" value="1"/>
</dbReference>
<dbReference type="InterPro" id="IPR006169">
    <property type="entry name" value="GTP1_OBG_dom"/>
</dbReference>
<dbReference type="InterPro" id="IPR031167">
    <property type="entry name" value="G_OBG"/>
</dbReference>
<reference evidence="11" key="1">
    <citation type="submission" date="2019-11" db="EMBL/GenBank/DDBJ databases">
        <title>Microbial mats filling the niche in hypersaline microbial mats.</title>
        <authorList>
            <person name="Wong H.L."/>
            <person name="Macleod F.I."/>
            <person name="White R.A. III"/>
            <person name="Burns B.P."/>
        </authorList>
    </citation>
    <scope>NUCLEOTIDE SEQUENCE</scope>
    <source>
        <strain evidence="11">Rbin_158</strain>
    </source>
</reference>
<dbReference type="NCBIfam" id="NF008955">
    <property type="entry name" value="PRK12297.1"/>
    <property type="match status" value="1"/>
</dbReference>
<dbReference type="Pfam" id="PF01926">
    <property type="entry name" value="MMR_HSR1"/>
    <property type="match status" value="1"/>
</dbReference>
<dbReference type="FunFam" id="2.70.210.12:FF:000001">
    <property type="entry name" value="GTPase Obg"/>
    <property type="match status" value="1"/>
</dbReference>
<proteinExistence type="inferred from homology"/>
<feature type="domain" description="OBG-type G" evidence="9">
    <location>
        <begin position="159"/>
        <end position="330"/>
    </location>
</feature>
<feature type="binding site" evidence="7">
    <location>
        <begin position="190"/>
        <end position="194"/>
    </location>
    <ligand>
        <name>GTP</name>
        <dbReference type="ChEBI" id="CHEBI:37565"/>
    </ligand>
</feature>
<evidence type="ECO:0000256" key="2">
    <source>
        <dbReference type="ARBA" id="ARBA00022490"/>
    </source>
</evidence>
<evidence type="ECO:0000256" key="1">
    <source>
        <dbReference type="ARBA" id="ARBA00007699"/>
    </source>
</evidence>
<comment type="subcellular location">
    <subcellularLocation>
        <location evidence="7">Cytoplasm</location>
    </subcellularLocation>
</comment>
<dbReference type="CDD" id="cd01898">
    <property type="entry name" value="Obg"/>
    <property type="match status" value="1"/>
</dbReference>
<dbReference type="InterPro" id="IPR027417">
    <property type="entry name" value="P-loop_NTPase"/>
</dbReference>
<evidence type="ECO:0000256" key="8">
    <source>
        <dbReference type="SAM" id="MobiDB-lite"/>
    </source>
</evidence>
<dbReference type="GO" id="GO:0005737">
    <property type="term" value="C:cytoplasm"/>
    <property type="evidence" value="ECO:0007669"/>
    <property type="project" value="UniProtKB-SubCell"/>
</dbReference>
<comment type="cofactor">
    <cofactor evidence="7">
        <name>Mg(2+)</name>
        <dbReference type="ChEBI" id="CHEBI:18420"/>
    </cofactor>
</comment>
<keyword evidence="2 7" id="KW-0963">Cytoplasm</keyword>
<dbReference type="AlphaFoldDB" id="A0A9D5Q5R8"/>
<comment type="similarity">
    <text evidence="1 7">Belongs to the TRAFAC class OBG-HflX-like GTPase superfamily. OBG GTPase family.</text>
</comment>
<keyword evidence="3 7" id="KW-0547">Nucleotide-binding</keyword>
<dbReference type="PIRSF" id="PIRSF002401">
    <property type="entry name" value="GTP_bd_Obg/CgtA"/>
    <property type="match status" value="1"/>
</dbReference>
<dbReference type="Pfam" id="PF01018">
    <property type="entry name" value="GTP1_OBG"/>
    <property type="match status" value="1"/>
</dbReference>
<feature type="binding site" evidence="7">
    <location>
        <position position="192"/>
    </location>
    <ligand>
        <name>Mg(2+)</name>
        <dbReference type="ChEBI" id="CHEBI:18420"/>
    </ligand>
</feature>
<sequence>MFVDEAAIWVKAGDGGNGCLSFHREKYRPKGGPDGGNGGRGGHVILHVDPQLTTLVDLRYRHKYEAERGGHGRGNNQHGKNGEDAIIRIPPGTLVKDVDTGDVIADLSTPGEHHIIAAGGRGGRGNAAFKSSTNQTPRHVETGKPGEKRTLQLELKLLADVGIIGFPNVGKSTFIARISAARPKIANYPFTTLTPNLGVVRVAEYKSFVVVDIPGLIEGASHGTGLGMQFLRHLERTRMFVHLIDLSPETMRDPVEDLHVINAELKQYDPTLCQRQQIVAANKIDVADDTARLNTLMAFCQRQGIHCFPMSAVTGQGVSDVVSCITHILYPSN</sequence>
<dbReference type="InterPro" id="IPR036726">
    <property type="entry name" value="GTP1_OBG_dom_sf"/>
</dbReference>
<feature type="binding site" evidence="7">
    <location>
        <begin position="212"/>
        <end position="215"/>
    </location>
    <ligand>
        <name>GTP</name>
        <dbReference type="ChEBI" id="CHEBI:37565"/>
    </ligand>
</feature>
<feature type="binding site" evidence="7">
    <location>
        <begin position="282"/>
        <end position="285"/>
    </location>
    <ligand>
        <name>GTP</name>
        <dbReference type="ChEBI" id="CHEBI:37565"/>
    </ligand>
</feature>
<name>A0A9D5Q5R8_9BACT</name>
<dbReference type="Gene3D" id="2.70.210.12">
    <property type="entry name" value="GTP1/OBG domain"/>
    <property type="match status" value="1"/>
</dbReference>
<comment type="caution">
    <text evidence="11">The sequence shown here is derived from an EMBL/GenBank/DDBJ whole genome shotgun (WGS) entry which is preliminary data.</text>
</comment>
<dbReference type="GO" id="GO:0003924">
    <property type="term" value="F:GTPase activity"/>
    <property type="evidence" value="ECO:0007669"/>
    <property type="project" value="UniProtKB-UniRule"/>
</dbReference>
<evidence type="ECO:0000313" key="11">
    <source>
        <dbReference type="EMBL" id="MBD3324915.1"/>
    </source>
</evidence>
<evidence type="ECO:0000256" key="3">
    <source>
        <dbReference type="ARBA" id="ARBA00022741"/>
    </source>
</evidence>
<dbReference type="SUPFAM" id="SSF52540">
    <property type="entry name" value="P-loop containing nucleoside triphosphate hydrolases"/>
    <property type="match status" value="1"/>
</dbReference>
<protein>
    <recommendedName>
        <fullName evidence="7">GTPase Obg</fullName>
        <ecNumber evidence="7">3.6.5.-</ecNumber>
    </recommendedName>
    <alternativeName>
        <fullName evidence="7">GTP-binding protein Obg</fullName>
    </alternativeName>
</protein>
<evidence type="ECO:0000259" key="9">
    <source>
        <dbReference type="PROSITE" id="PS51710"/>
    </source>
</evidence>
<keyword evidence="4 7" id="KW-0378">Hydrolase</keyword>
<dbReference type="GO" id="GO:0005525">
    <property type="term" value="F:GTP binding"/>
    <property type="evidence" value="ECO:0007669"/>
    <property type="project" value="UniProtKB-UniRule"/>
</dbReference>
<feature type="binding site" evidence="7">
    <location>
        <begin position="165"/>
        <end position="172"/>
    </location>
    <ligand>
        <name>GTP</name>
        <dbReference type="ChEBI" id="CHEBI:37565"/>
    </ligand>
</feature>
<dbReference type="InterPro" id="IPR014100">
    <property type="entry name" value="GTP-bd_Obg/CgtA"/>
</dbReference>
<accession>A0A9D5Q5R8</accession>
<dbReference type="InterPro" id="IPR006074">
    <property type="entry name" value="GTP1-OBG_CS"/>
</dbReference>
<keyword evidence="5 7" id="KW-0460">Magnesium</keyword>
<gene>
    <name evidence="11" type="primary">obgE</name>
    <name evidence="7" type="synonym">obg</name>
    <name evidence="11" type="ORF">GF339_10040</name>
</gene>
<dbReference type="GO" id="GO:0000287">
    <property type="term" value="F:magnesium ion binding"/>
    <property type="evidence" value="ECO:0007669"/>
    <property type="project" value="InterPro"/>
</dbReference>
<feature type="binding site" evidence="7">
    <location>
        <begin position="311"/>
        <end position="313"/>
    </location>
    <ligand>
        <name>GTP</name>
        <dbReference type="ChEBI" id="CHEBI:37565"/>
    </ligand>
</feature>
<evidence type="ECO:0000256" key="7">
    <source>
        <dbReference type="HAMAP-Rule" id="MF_01454"/>
    </source>
</evidence>
<evidence type="ECO:0000256" key="4">
    <source>
        <dbReference type="ARBA" id="ARBA00022801"/>
    </source>
</evidence>
<feature type="binding site" evidence="7">
    <location>
        <position position="172"/>
    </location>
    <ligand>
        <name>Mg(2+)</name>
        <dbReference type="ChEBI" id="CHEBI:18420"/>
    </ligand>
</feature>
<comment type="function">
    <text evidence="7">An essential GTPase which binds GTP, GDP and possibly (p)ppGpp with moderate affinity, with high nucleotide exchange rates and a fairly low GTP hydrolysis rate. Plays a role in control of the cell cycle, stress response, ribosome biogenesis and in those bacteria that undergo differentiation, in morphogenesis control.</text>
</comment>
<dbReference type="NCBIfam" id="TIGR02729">
    <property type="entry name" value="Obg_CgtA"/>
    <property type="match status" value="1"/>
</dbReference>
<dbReference type="PROSITE" id="PS51710">
    <property type="entry name" value="G_OBG"/>
    <property type="match status" value="1"/>
</dbReference>
<evidence type="ECO:0000256" key="5">
    <source>
        <dbReference type="ARBA" id="ARBA00022842"/>
    </source>
</evidence>
<evidence type="ECO:0000313" key="12">
    <source>
        <dbReference type="Proteomes" id="UP000649604"/>
    </source>
</evidence>
<dbReference type="EMBL" id="WJJP01000318">
    <property type="protein sequence ID" value="MBD3324915.1"/>
    <property type="molecule type" value="Genomic_DNA"/>
</dbReference>
<organism evidence="11 12">
    <name type="scientific">candidate division KSB3 bacterium</name>
    <dbReference type="NCBI Taxonomy" id="2044937"/>
    <lineage>
        <taxon>Bacteria</taxon>
        <taxon>candidate division KSB3</taxon>
    </lineage>
</organism>
<dbReference type="EC" id="3.6.5.-" evidence="7"/>
<feature type="region of interest" description="Disordered" evidence="8">
    <location>
        <begin position="118"/>
        <end position="145"/>
    </location>
</feature>
<dbReference type="GO" id="GO:0042254">
    <property type="term" value="P:ribosome biogenesis"/>
    <property type="evidence" value="ECO:0007669"/>
    <property type="project" value="UniProtKB-UniRule"/>
</dbReference>
<dbReference type="Proteomes" id="UP000649604">
    <property type="component" value="Unassembled WGS sequence"/>
</dbReference>
<dbReference type="Gene3D" id="3.40.50.300">
    <property type="entry name" value="P-loop containing nucleotide triphosphate hydrolases"/>
    <property type="match status" value="1"/>
</dbReference>
<dbReference type="NCBIfam" id="NF008956">
    <property type="entry name" value="PRK12299.1"/>
    <property type="match status" value="1"/>
</dbReference>
<dbReference type="PANTHER" id="PTHR11702:SF31">
    <property type="entry name" value="MITOCHONDRIAL RIBOSOME-ASSOCIATED GTPASE 2"/>
    <property type="match status" value="1"/>
</dbReference>
<keyword evidence="7" id="KW-0479">Metal-binding</keyword>
<dbReference type="NCBIfam" id="NF008954">
    <property type="entry name" value="PRK12296.1"/>
    <property type="match status" value="1"/>
</dbReference>
<dbReference type="SUPFAM" id="SSF82051">
    <property type="entry name" value="Obg GTP-binding protein N-terminal domain"/>
    <property type="match status" value="1"/>
</dbReference>
<comment type="subunit">
    <text evidence="7">Monomer.</text>
</comment>